<dbReference type="Proteomes" id="UP000199017">
    <property type="component" value="Unassembled WGS sequence"/>
</dbReference>
<feature type="region of interest" description="Disordered" evidence="3">
    <location>
        <begin position="99"/>
        <end position="121"/>
    </location>
</feature>
<evidence type="ECO:0000259" key="6">
    <source>
        <dbReference type="PROSITE" id="PS51194"/>
    </source>
</evidence>
<dbReference type="PROSITE" id="PS51194">
    <property type="entry name" value="HELICASE_CTER"/>
    <property type="match status" value="1"/>
</dbReference>
<dbReference type="Pfam" id="PF08455">
    <property type="entry name" value="SNF2_assoc"/>
    <property type="match status" value="1"/>
</dbReference>
<name>A0A1G8IPB0_9BACI</name>
<keyword evidence="7" id="KW-0067">ATP-binding</keyword>
<dbReference type="SMART" id="SM00490">
    <property type="entry name" value="HELICc"/>
    <property type="match status" value="1"/>
</dbReference>
<reference evidence="7 8" key="1">
    <citation type="submission" date="2016-10" db="EMBL/GenBank/DDBJ databases">
        <authorList>
            <person name="de Groot N.N."/>
        </authorList>
    </citation>
    <scope>NUCLEOTIDE SEQUENCE [LARGE SCALE GENOMIC DNA]</scope>
    <source>
        <strain evidence="8">P4B,CCM 7963,CECT 7998,DSM 25260,IBRC-M 10614,KCTC 13821</strain>
    </source>
</reference>
<dbReference type="STRING" id="930129.SAMN05216352_105287"/>
<organism evidence="7 8">
    <name type="scientific">Alteribacillus bidgolensis</name>
    <dbReference type="NCBI Taxonomy" id="930129"/>
    <lineage>
        <taxon>Bacteria</taxon>
        <taxon>Bacillati</taxon>
        <taxon>Bacillota</taxon>
        <taxon>Bacilli</taxon>
        <taxon>Bacillales</taxon>
        <taxon>Bacillaceae</taxon>
        <taxon>Alteribacillus</taxon>
    </lineage>
</organism>
<keyword evidence="7" id="KW-0347">Helicase</keyword>
<gene>
    <name evidence="7" type="ORF">SAMN05216352_105287</name>
</gene>
<sequence length="1084" mass="124244">MRYLTKPKIRALAGSTIYSRGLSYWEQNRVEDLSHNTAGSFTKIKATVSGSLPYNVHLLFHEDGELQEYSCTCPAHTGGMEICKHITAVLISLSPALDTPQKNKKRERRVQKRFHKSQETETEKTASLRKLFVDYFAGRMQTVESVGEALQAEYMLTFHTDYYQPQEQFFSIELKIGTDKLYVVKDIEALLSAMRQRSLLPFTKKFTFDPTYHYFEEADLNALRQLEEVIRNQKWTGRQTSFFYPEKKSQSEITIPPVAAEQMIQALTDCVNVYINPAVGSPVPLVIKQHWPGTFELNREGNNFFLSYSSFEYPPKKVSLTPYYIWNDRLYETSDEKDHSTKLLFHMLMDTPKGRLPLEKTELEQVYSNVVSSLKEQGRLNMGTDVEQHVEEHSLQKKIYLDKKDNALLAEPLFSYGPHSLHAVTEERNIAEDNALIVRETKKEEELLQLIESAGFHWNGEALSLTDEDSIFYFLTSILPELKEIADVFMSRDVEKLLVPASSFSIDSSLDESLGWLDISFQTDDLNEEDLYKLMTSLKEKKRYHKTGDGRFVSLDNEILNGIKEMLNDTGAAPEDLENNTLRLPAYKAFQVDKYLNTGRQWHKDESVQKLLNDIRSPEKFEASIPEEIQGTLRDYQEKGFHWFKALTAYGFGGILADDMGLGKTLQTLTYILSERKQRSDAPPFLVVAPSSLVYNWEKEAKTFAPTLKVQIIYGSKAERKQQIEKTENTDVFITSYPLVRRDVELYEGIAFHGIILDEAQALKNYTSKTFRAVRKLQTEKAFALSGTPIENKIDELWSLFVILMPGLFPDVQSFKTLPADSVRHRVSPFILRRTKKEVLTELPDKIETTIHCDLTKKQRETYVAYLNRIKEETAVQLKTGTFQQNRMNILSNLTRLRQLCCHPGMFLEEYGGGSGKLEELMNFMKDARENGQRVLVFSQFTSMLSFICEAFKKEGLSYFYLDGKTPSQERVQMSDKFNEGEKEAFLISLKAGGTGLNLTGADTVVLFDLWWNPAVENQAADRAHRIGQKRAVQVVKMISQGTIEEKIQALQDKKKALFDQVIQSGETSLSSLSEEDIKEILEL</sequence>
<feature type="domain" description="Helicase ATP-binding" evidence="5">
    <location>
        <begin position="645"/>
        <end position="807"/>
    </location>
</feature>
<dbReference type="Pfam" id="PF00271">
    <property type="entry name" value="Helicase_C"/>
    <property type="match status" value="1"/>
</dbReference>
<dbReference type="SUPFAM" id="SSF52540">
    <property type="entry name" value="P-loop containing nucleoside triphosphate hydrolases"/>
    <property type="match status" value="2"/>
</dbReference>
<dbReference type="AlphaFoldDB" id="A0A1G8IPB0"/>
<keyword evidence="1" id="KW-0378">Hydrolase</keyword>
<evidence type="ECO:0000256" key="2">
    <source>
        <dbReference type="PROSITE-ProRule" id="PRU00325"/>
    </source>
</evidence>
<keyword evidence="7" id="KW-0547">Nucleotide-binding</keyword>
<dbReference type="PROSITE" id="PS51192">
    <property type="entry name" value="HELICASE_ATP_BIND_1"/>
    <property type="match status" value="1"/>
</dbReference>
<evidence type="ECO:0000256" key="1">
    <source>
        <dbReference type="ARBA" id="ARBA00022801"/>
    </source>
</evidence>
<dbReference type="InterPro" id="IPR000330">
    <property type="entry name" value="SNF2_N"/>
</dbReference>
<dbReference type="CDD" id="cd18012">
    <property type="entry name" value="DEXQc_arch_SWI2_SNF2"/>
    <property type="match status" value="1"/>
</dbReference>
<dbReference type="SMART" id="SM00487">
    <property type="entry name" value="DEXDc"/>
    <property type="match status" value="1"/>
</dbReference>
<keyword evidence="8" id="KW-1185">Reference proteome</keyword>
<keyword evidence="2" id="KW-0479">Metal-binding</keyword>
<dbReference type="InterPro" id="IPR001650">
    <property type="entry name" value="Helicase_C-like"/>
</dbReference>
<feature type="domain" description="Helicase C-terminal" evidence="6">
    <location>
        <begin position="917"/>
        <end position="1074"/>
    </location>
</feature>
<dbReference type="GO" id="GO:0005524">
    <property type="term" value="F:ATP binding"/>
    <property type="evidence" value="ECO:0007669"/>
    <property type="project" value="InterPro"/>
</dbReference>
<dbReference type="PROSITE" id="PS50966">
    <property type="entry name" value="ZF_SWIM"/>
    <property type="match status" value="1"/>
</dbReference>
<dbReference type="GO" id="GO:0016787">
    <property type="term" value="F:hydrolase activity"/>
    <property type="evidence" value="ECO:0007669"/>
    <property type="project" value="UniProtKB-KW"/>
</dbReference>
<feature type="compositionally biased region" description="Basic residues" evidence="3">
    <location>
        <begin position="102"/>
        <end position="115"/>
    </location>
</feature>
<evidence type="ECO:0000259" key="5">
    <source>
        <dbReference type="PROSITE" id="PS51192"/>
    </source>
</evidence>
<dbReference type="OrthoDB" id="9760715at2"/>
<evidence type="ECO:0000259" key="4">
    <source>
        <dbReference type="PROSITE" id="PS50966"/>
    </source>
</evidence>
<dbReference type="InterPro" id="IPR027417">
    <property type="entry name" value="P-loop_NTPase"/>
</dbReference>
<dbReference type="InterPro" id="IPR007527">
    <property type="entry name" value="Znf_SWIM"/>
</dbReference>
<dbReference type="EMBL" id="FNDU01000005">
    <property type="protein sequence ID" value="SDI20868.1"/>
    <property type="molecule type" value="Genomic_DNA"/>
</dbReference>
<keyword evidence="2" id="KW-0862">Zinc</keyword>
<dbReference type="InterPro" id="IPR014001">
    <property type="entry name" value="Helicase_ATP-bd"/>
</dbReference>
<proteinExistence type="predicted"/>
<dbReference type="FunFam" id="3.40.50.300:FF:000533">
    <property type="entry name" value="Helicase, Snf2 family"/>
    <property type="match status" value="1"/>
</dbReference>
<evidence type="ECO:0000313" key="7">
    <source>
        <dbReference type="EMBL" id="SDI20868.1"/>
    </source>
</evidence>
<dbReference type="RefSeq" id="WP_091584718.1">
    <property type="nucleotide sequence ID" value="NZ_FNDU01000005.1"/>
</dbReference>
<dbReference type="PANTHER" id="PTHR10799">
    <property type="entry name" value="SNF2/RAD54 HELICASE FAMILY"/>
    <property type="match status" value="1"/>
</dbReference>
<dbReference type="GO" id="GO:0004386">
    <property type="term" value="F:helicase activity"/>
    <property type="evidence" value="ECO:0007669"/>
    <property type="project" value="UniProtKB-KW"/>
</dbReference>
<dbReference type="Gene3D" id="3.40.50.300">
    <property type="entry name" value="P-loop containing nucleotide triphosphate hydrolases"/>
    <property type="match status" value="1"/>
</dbReference>
<evidence type="ECO:0000313" key="8">
    <source>
        <dbReference type="Proteomes" id="UP000199017"/>
    </source>
</evidence>
<dbReference type="GO" id="GO:0008270">
    <property type="term" value="F:zinc ion binding"/>
    <property type="evidence" value="ECO:0007669"/>
    <property type="project" value="UniProtKB-KW"/>
</dbReference>
<keyword evidence="2" id="KW-0863">Zinc-finger</keyword>
<dbReference type="CDD" id="cd18793">
    <property type="entry name" value="SF2_C_SNF"/>
    <property type="match status" value="1"/>
</dbReference>
<dbReference type="Gene3D" id="3.40.50.10810">
    <property type="entry name" value="Tandem AAA-ATPase domain"/>
    <property type="match status" value="1"/>
</dbReference>
<dbReference type="Pfam" id="PF00176">
    <property type="entry name" value="SNF2-rel_dom"/>
    <property type="match status" value="1"/>
</dbReference>
<dbReference type="InterPro" id="IPR049730">
    <property type="entry name" value="SNF2/RAD54-like_C"/>
</dbReference>
<feature type="domain" description="SWIM-type" evidence="4">
    <location>
        <begin position="54"/>
        <end position="94"/>
    </location>
</feature>
<protein>
    <submittedName>
        <fullName evidence="7">Superfamily II DNA or RNA helicase, SNF2 family</fullName>
    </submittedName>
</protein>
<dbReference type="InterPro" id="IPR038718">
    <property type="entry name" value="SNF2-like_sf"/>
</dbReference>
<evidence type="ECO:0000256" key="3">
    <source>
        <dbReference type="SAM" id="MobiDB-lite"/>
    </source>
</evidence>
<accession>A0A1G8IPB0</accession>
<dbReference type="InterPro" id="IPR013663">
    <property type="entry name" value="Helicase_SWF/SNF/SWI_bac"/>
</dbReference>